<name>A0A6A6RBX9_9PEZI</name>
<keyword evidence="3" id="KW-1185">Reference proteome</keyword>
<dbReference type="Proteomes" id="UP000799750">
    <property type="component" value="Unassembled WGS sequence"/>
</dbReference>
<dbReference type="PANTHER" id="PTHR15907">
    <property type="entry name" value="DUF614 FAMILY PROTEIN-RELATED"/>
    <property type="match status" value="1"/>
</dbReference>
<organism evidence="2 3">
    <name type="scientific">Lophium mytilinum</name>
    <dbReference type="NCBI Taxonomy" id="390894"/>
    <lineage>
        <taxon>Eukaryota</taxon>
        <taxon>Fungi</taxon>
        <taxon>Dikarya</taxon>
        <taxon>Ascomycota</taxon>
        <taxon>Pezizomycotina</taxon>
        <taxon>Dothideomycetes</taxon>
        <taxon>Pleosporomycetidae</taxon>
        <taxon>Mytilinidiales</taxon>
        <taxon>Mytilinidiaceae</taxon>
        <taxon>Lophium</taxon>
    </lineage>
</organism>
<dbReference type="OrthoDB" id="1045822at2759"/>
<protein>
    <recommendedName>
        <fullName evidence="4">PLAC8-domain-containing protein</fullName>
    </recommendedName>
</protein>
<evidence type="ECO:0000256" key="1">
    <source>
        <dbReference type="SAM" id="MobiDB-lite"/>
    </source>
</evidence>
<accession>A0A6A6RBX9</accession>
<dbReference type="EMBL" id="MU004181">
    <property type="protein sequence ID" value="KAF2502295.1"/>
    <property type="molecule type" value="Genomic_DNA"/>
</dbReference>
<proteinExistence type="predicted"/>
<dbReference type="InterPro" id="IPR006461">
    <property type="entry name" value="PLAC_motif_containing"/>
</dbReference>
<sequence>MAQKRDWENSGASCCTPFTTCLLSNCCPCITYGRTYHRLTKGKNLEGYSCCNLPDLTHALQCVGFCLLGSFGLSWIMSMLQRGEIRAGYQLKGNGCTDCLCACCCMPCDLTQQDKEVQFREHEKAEKAQLIINQQPNKEAHMGYQPQPQYHPQQAYQPHGQQQQPVQYPPQSQQQQQQY</sequence>
<evidence type="ECO:0000313" key="3">
    <source>
        <dbReference type="Proteomes" id="UP000799750"/>
    </source>
</evidence>
<dbReference type="Pfam" id="PF04749">
    <property type="entry name" value="PLAC8"/>
    <property type="match status" value="1"/>
</dbReference>
<gene>
    <name evidence="2" type="ORF">BU16DRAFT_532664</name>
</gene>
<feature type="compositionally biased region" description="Low complexity" evidence="1">
    <location>
        <begin position="144"/>
        <end position="179"/>
    </location>
</feature>
<feature type="region of interest" description="Disordered" evidence="1">
    <location>
        <begin position="138"/>
        <end position="179"/>
    </location>
</feature>
<reference evidence="2" key="1">
    <citation type="journal article" date="2020" name="Stud. Mycol.">
        <title>101 Dothideomycetes genomes: a test case for predicting lifestyles and emergence of pathogens.</title>
        <authorList>
            <person name="Haridas S."/>
            <person name="Albert R."/>
            <person name="Binder M."/>
            <person name="Bloem J."/>
            <person name="Labutti K."/>
            <person name="Salamov A."/>
            <person name="Andreopoulos B."/>
            <person name="Baker S."/>
            <person name="Barry K."/>
            <person name="Bills G."/>
            <person name="Bluhm B."/>
            <person name="Cannon C."/>
            <person name="Castanera R."/>
            <person name="Culley D."/>
            <person name="Daum C."/>
            <person name="Ezra D."/>
            <person name="Gonzalez J."/>
            <person name="Henrissat B."/>
            <person name="Kuo A."/>
            <person name="Liang C."/>
            <person name="Lipzen A."/>
            <person name="Lutzoni F."/>
            <person name="Magnuson J."/>
            <person name="Mondo S."/>
            <person name="Nolan M."/>
            <person name="Ohm R."/>
            <person name="Pangilinan J."/>
            <person name="Park H.-J."/>
            <person name="Ramirez L."/>
            <person name="Alfaro M."/>
            <person name="Sun H."/>
            <person name="Tritt A."/>
            <person name="Yoshinaga Y."/>
            <person name="Zwiers L.-H."/>
            <person name="Turgeon B."/>
            <person name="Goodwin S."/>
            <person name="Spatafora J."/>
            <person name="Crous P."/>
            <person name="Grigoriev I."/>
        </authorList>
    </citation>
    <scope>NUCLEOTIDE SEQUENCE</scope>
    <source>
        <strain evidence="2">CBS 269.34</strain>
    </source>
</reference>
<dbReference type="NCBIfam" id="TIGR01571">
    <property type="entry name" value="A_thal_Cys_rich"/>
    <property type="match status" value="1"/>
</dbReference>
<evidence type="ECO:0000313" key="2">
    <source>
        <dbReference type="EMBL" id="KAF2502295.1"/>
    </source>
</evidence>
<dbReference type="AlphaFoldDB" id="A0A6A6RBX9"/>
<evidence type="ECO:0008006" key="4">
    <source>
        <dbReference type="Google" id="ProtNLM"/>
    </source>
</evidence>